<dbReference type="EMBL" id="JAUSZS010000003">
    <property type="protein sequence ID" value="MDQ0932785.1"/>
    <property type="molecule type" value="Genomic_DNA"/>
</dbReference>
<name>A0ABU0RLC7_9ACTN</name>
<protein>
    <submittedName>
        <fullName evidence="2">Uncharacterized protein</fullName>
    </submittedName>
</protein>
<organism evidence="2 3">
    <name type="scientific">Streptomyces turgidiscabies</name>
    <dbReference type="NCBI Taxonomy" id="85558"/>
    <lineage>
        <taxon>Bacteria</taxon>
        <taxon>Bacillati</taxon>
        <taxon>Actinomycetota</taxon>
        <taxon>Actinomycetes</taxon>
        <taxon>Kitasatosporales</taxon>
        <taxon>Streptomycetaceae</taxon>
        <taxon>Streptomyces</taxon>
    </lineage>
</organism>
<feature type="region of interest" description="Disordered" evidence="1">
    <location>
        <begin position="1"/>
        <end position="21"/>
    </location>
</feature>
<dbReference type="Proteomes" id="UP001223072">
    <property type="component" value="Unassembled WGS sequence"/>
</dbReference>
<evidence type="ECO:0000256" key="1">
    <source>
        <dbReference type="SAM" id="MobiDB-lite"/>
    </source>
</evidence>
<comment type="caution">
    <text evidence="2">The sequence shown here is derived from an EMBL/GenBank/DDBJ whole genome shotgun (WGS) entry which is preliminary data.</text>
</comment>
<keyword evidence="3" id="KW-1185">Reference proteome</keyword>
<reference evidence="2 3" key="1">
    <citation type="submission" date="2023-07" db="EMBL/GenBank/DDBJ databases">
        <title>Comparative genomics of wheat-associated soil bacteria to identify genetic determinants of phenazine resistance.</title>
        <authorList>
            <person name="Mouncey N."/>
        </authorList>
    </citation>
    <scope>NUCLEOTIDE SEQUENCE [LARGE SCALE GENOMIC DNA]</scope>
    <source>
        <strain evidence="2 3">W2I16</strain>
    </source>
</reference>
<sequence length="49" mass="5011">MTTSSPANATHCPPMRNGSPPVCAAATVTELASRPSRRHMPGISSSASM</sequence>
<gene>
    <name evidence="2" type="ORF">QFZ49_002715</name>
</gene>
<accession>A0ABU0RLC7</accession>
<evidence type="ECO:0000313" key="3">
    <source>
        <dbReference type="Proteomes" id="UP001223072"/>
    </source>
</evidence>
<evidence type="ECO:0000313" key="2">
    <source>
        <dbReference type="EMBL" id="MDQ0932785.1"/>
    </source>
</evidence>
<proteinExistence type="predicted"/>